<keyword evidence="3" id="KW-1185">Reference proteome</keyword>
<name>A0A918ALD1_9PSEU</name>
<evidence type="ECO:0000256" key="1">
    <source>
        <dbReference type="SAM" id="Phobius"/>
    </source>
</evidence>
<organism evidence="2 3">
    <name type="scientific">Saccharothrix coeruleofusca</name>
    <dbReference type="NCBI Taxonomy" id="33919"/>
    <lineage>
        <taxon>Bacteria</taxon>
        <taxon>Bacillati</taxon>
        <taxon>Actinomycetota</taxon>
        <taxon>Actinomycetes</taxon>
        <taxon>Pseudonocardiales</taxon>
        <taxon>Pseudonocardiaceae</taxon>
        <taxon>Saccharothrix</taxon>
    </lineage>
</organism>
<sequence length="530" mass="56496">MVARRVAGRAITALAALFVLFALLAPSDLDLFAPEAFLRLPVEALLGVVLLVVLPQRARPVAALAGGALLGLLLVLKVLDIGFDLVLYRPFDPVLDWPLLRPAVEFLDVTAGRAGTIAAVVLAGLLVLAVVVLMALAVSRLGGVVSRHRLAATRAVAVLVVVWISLAVPGAEIASRDAVAFVHGHARQVRESWQDQRAFAVDAAVDAFRDTPGERLLTALRGKDVVLAFVESYGRDAVEDPRLSAGVREVLDAGTRRLAEAGYAARSGFLTSPTAGGGSWLAQATLLSGLWIDNQQRYDTLVAGDRLTLSGAFRRAGWRSVGVVPGITRAWPEGRFFGYERIYAAADLGYRGPRFGYATTPDQYTLAAFQRAERAAATGPVMATIPLVTSHAPWSPTPRPVGWDELGDGSVFNGTASGEDAPDAIFGRDPARVRADYGDSIGYSLNALVSYVIEHGDDDLVLVFLGDHQPAQVVTGADAGRDVPVTVVARDPAVLARISDWGWSEGLRPGPDAPVWPMNSFRDRFLTAFS</sequence>
<keyword evidence="1" id="KW-0812">Transmembrane</keyword>
<feature type="transmembrane region" description="Helical" evidence="1">
    <location>
        <begin position="117"/>
        <end position="138"/>
    </location>
</feature>
<evidence type="ECO:0008006" key="4">
    <source>
        <dbReference type="Google" id="ProtNLM"/>
    </source>
</evidence>
<proteinExistence type="predicted"/>
<keyword evidence="1" id="KW-1133">Transmembrane helix</keyword>
<keyword evidence="1" id="KW-0472">Membrane</keyword>
<dbReference type="Gene3D" id="3.40.720.10">
    <property type="entry name" value="Alkaline Phosphatase, subunit A"/>
    <property type="match status" value="1"/>
</dbReference>
<reference evidence="2" key="1">
    <citation type="journal article" date="2014" name="Int. J. Syst. Evol. Microbiol.">
        <title>Complete genome sequence of Corynebacterium casei LMG S-19264T (=DSM 44701T), isolated from a smear-ripened cheese.</title>
        <authorList>
            <consortium name="US DOE Joint Genome Institute (JGI-PGF)"/>
            <person name="Walter F."/>
            <person name="Albersmeier A."/>
            <person name="Kalinowski J."/>
            <person name="Ruckert C."/>
        </authorList>
    </citation>
    <scope>NUCLEOTIDE SEQUENCE</scope>
    <source>
        <strain evidence="2">JCM 3313</strain>
    </source>
</reference>
<dbReference type="SUPFAM" id="SSF53649">
    <property type="entry name" value="Alkaline phosphatase-like"/>
    <property type="match status" value="1"/>
</dbReference>
<protein>
    <recommendedName>
        <fullName evidence="4">Phosphoglycerol transferase MdoB-like AlkP superfamily enzyme</fullName>
    </recommendedName>
</protein>
<gene>
    <name evidence="2" type="ORF">GCM10010185_15340</name>
</gene>
<evidence type="ECO:0000313" key="3">
    <source>
        <dbReference type="Proteomes" id="UP000639606"/>
    </source>
</evidence>
<dbReference type="AlphaFoldDB" id="A0A918ALD1"/>
<dbReference type="Proteomes" id="UP000639606">
    <property type="component" value="Unassembled WGS sequence"/>
</dbReference>
<accession>A0A918ALD1</accession>
<feature type="transmembrane region" description="Helical" evidence="1">
    <location>
        <begin position="61"/>
        <end position="79"/>
    </location>
</feature>
<feature type="transmembrane region" description="Helical" evidence="1">
    <location>
        <begin position="36"/>
        <end position="54"/>
    </location>
</feature>
<feature type="transmembrane region" description="Helical" evidence="1">
    <location>
        <begin position="150"/>
        <end position="168"/>
    </location>
</feature>
<dbReference type="EMBL" id="BMRG01000002">
    <property type="protein sequence ID" value="GGP44549.1"/>
    <property type="molecule type" value="Genomic_DNA"/>
</dbReference>
<comment type="caution">
    <text evidence="2">The sequence shown here is derived from an EMBL/GenBank/DDBJ whole genome shotgun (WGS) entry which is preliminary data.</text>
</comment>
<evidence type="ECO:0000313" key="2">
    <source>
        <dbReference type="EMBL" id="GGP44549.1"/>
    </source>
</evidence>
<dbReference type="InterPro" id="IPR017850">
    <property type="entry name" value="Alkaline_phosphatase_core_sf"/>
</dbReference>
<reference evidence="2" key="2">
    <citation type="submission" date="2020-09" db="EMBL/GenBank/DDBJ databases">
        <authorList>
            <person name="Sun Q."/>
            <person name="Ohkuma M."/>
        </authorList>
    </citation>
    <scope>NUCLEOTIDE SEQUENCE</scope>
    <source>
        <strain evidence="2">JCM 3313</strain>
    </source>
</reference>